<keyword evidence="1" id="KW-0732">Signal</keyword>
<dbReference type="HOGENOM" id="CLU_1189279_0_0_10"/>
<protein>
    <recommendedName>
        <fullName evidence="4">Outer membrane lipoprotein-sorting protein</fullName>
    </recommendedName>
</protein>
<feature type="chain" id="PRO_5003615043" description="Outer membrane lipoprotein-sorting protein" evidence="1">
    <location>
        <begin position="25"/>
        <end position="233"/>
    </location>
</feature>
<evidence type="ECO:0000256" key="1">
    <source>
        <dbReference type="SAM" id="SignalP"/>
    </source>
</evidence>
<dbReference type="AlphaFoldDB" id="H8KL35"/>
<dbReference type="STRING" id="929556.Solca_4128"/>
<dbReference type="OrthoDB" id="655382at2"/>
<evidence type="ECO:0000313" key="3">
    <source>
        <dbReference type="Proteomes" id="UP000007590"/>
    </source>
</evidence>
<gene>
    <name evidence="2" type="ordered locus">Solca_4128</name>
</gene>
<dbReference type="EMBL" id="CP003349">
    <property type="protein sequence ID" value="AFD09118.1"/>
    <property type="molecule type" value="Genomic_DNA"/>
</dbReference>
<evidence type="ECO:0000313" key="2">
    <source>
        <dbReference type="EMBL" id="AFD09118.1"/>
    </source>
</evidence>
<evidence type="ECO:0008006" key="4">
    <source>
        <dbReference type="Google" id="ProtNLM"/>
    </source>
</evidence>
<name>H8KL35_SOLCM</name>
<sequence>MRNRIILTLTLIVSFCGFSLAAFAQASLDTTMSDFFQNSIAEKSTIYVGRFYKPYSKYKSKSNAFFGSEEWYESSLTYNENQYSVKLRYELVSDKVLTPGIDETNSIELTNEKVNSFKIDGHYFINLNENLPDYMNPGFYEVIYDGQYSFLSRRKKKVKEIIVDLELQYEFIETVEYFLGANNKFTKVSGLNKLLSQFPDKKGKIKKNLSDNDINFNRNREQALKAIGALINN</sequence>
<proteinExistence type="predicted"/>
<dbReference type="RefSeq" id="WP_014682340.1">
    <property type="nucleotide sequence ID" value="NC_017770.1"/>
</dbReference>
<reference evidence="2" key="1">
    <citation type="submission" date="2012-02" db="EMBL/GenBank/DDBJ databases">
        <title>The complete genome of Solitalea canadensis DSM 3403.</title>
        <authorList>
            <consortium name="US DOE Joint Genome Institute (JGI-PGF)"/>
            <person name="Lucas S."/>
            <person name="Copeland A."/>
            <person name="Lapidus A."/>
            <person name="Glavina del Rio T."/>
            <person name="Dalin E."/>
            <person name="Tice H."/>
            <person name="Bruce D."/>
            <person name="Goodwin L."/>
            <person name="Pitluck S."/>
            <person name="Peters L."/>
            <person name="Ovchinnikova G."/>
            <person name="Lu M."/>
            <person name="Kyrpides N."/>
            <person name="Mavromatis K."/>
            <person name="Ivanova N."/>
            <person name="Brettin T."/>
            <person name="Detter J.C."/>
            <person name="Han C."/>
            <person name="Larimer F."/>
            <person name="Land M."/>
            <person name="Hauser L."/>
            <person name="Markowitz V."/>
            <person name="Cheng J.-F."/>
            <person name="Hugenholtz P."/>
            <person name="Woyke T."/>
            <person name="Wu D."/>
            <person name="Spring S."/>
            <person name="Schroeder M."/>
            <person name="Kopitz M."/>
            <person name="Brambilla E."/>
            <person name="Klenk H.-P."/>
            <person name="Eisen J.A."/>
        </authorList>
    </citation>
    <scope>NUCLEOTIDE SEQUENCE</scope>
    <source>
        <strain evidence="2">DSM 3403</strain>
    </source>
</reference>
<keyword evidence="3" id="KW-1185">Reference proteome</keyword>
<organism evidence="2 3">
    <name type="scientific">Solitalea canadensis (strain ATCC 29591 / DSM 3403 / JCM 21819 / LMG 8368 / NBRC 15130 / NCIMB 12057 / USAM 9D)</name>
    <name type="common">Flexibacter canadensis</name>
    <dbReference type="NCBI Taxonomy" id="929556"/>
    <lineage>
        <taxon>Bacteria</taxon>
        <taxon>Pseudomonadati</taxon>
        <taxon>Bacteroidota</taxon>
        <taxon>Sphingobacteriia</taxon>
        <taxon>Sphingobacteriales</taxon>
        <taxon>Sphingobacteriaceae</taxon>
        <taxon>Solitalea</taxon>
    </lineage>
</organism>
<dbReference type="KEGG" id="scn:Solca_4128"/>
<feature type="signal peptide" evidence="1">
    <location>
        <begin position="1"/>
        <end position="24"/>
    </location>
</feature>
<dbReference type="Proteomes" id="UP000007590">
    <property type="component" value="Chromosome"/>
</dbReference>
<accession>H8KL35</accession>
<dbReference type="eggNOG" id="ENOG5032ZKA">
    <property type="taxonomic scope" value="Bacteria"/>
</dbReference>